<dbReference type="Proteomes" id="UP000288168">
    <property type="component" value="Unassembled WGS sequence"/>
</dbReference>
<keyword evidence="2" id="KW-1185">Reference proteome</keyword>
<gene>
    <name evidence="1" type="ORF">CEP54_002714</name>
</gene>
<dbReference type="AlphaFoldDB" id="A0A428QTZ2"/>
<evidence type="ECO:0000313" key="1">
    <source>
        <dbReference type="EMBL" id="RSL68673.1"/>
    </source>
</evidence>
<reference evidence="1 2" key="1">
    <citation type="submission" date="2017-06" db="EMBL/GenBank/DDBJ databases">
        <title>Comparative genomic analysis of Ambrosia Fusariam Clade fungi.</title>
        <authorList>
            <person name="Stajich J.E."/>
            <person name="Carrillo J."/>
            <person name="Kijimoto T."/>
            <person name="Eskalen A."/>
            <person name="O'Donnell K."/>
            <person name="Kasson M."/>
        </authorList>
    </citation>
    <scope>NUCLEOTIDE SEQUENCE [LARGE SCALE GENOMIC DNA]</scope>
    <source>
        <strain evidence="1 2">NRRL62584</strain>
    </source>
</reference>
<evidence type="ECO:0000313" key="2">
    <source>
        <dbReference type="Proteomes" id="UP000288168"/>
    </source>
</evidence>
<proteinExistence type="predicted"/>
<protein>
    <submittedName>
        <fullName evidence="1">Uncharacterized protein</fullName>
    </submittedName>
</protein>
<comment type="caution">
    <text evidence="1">The sequence shown here is derived from an EMBL/GenBank/DDBJ whole genome shotgun (WGS) entry which is preliminary data.</text>
</comment>
<accession>A0A428QTZ2</accession>
<sequence length="89" mass="9493">MRAAAASPSSQVFLGADGDVNVTEVIPPVGNATYVVTDASGASRSLFIPPGHSSSLRNMSLPWSLSIDKDEKLEAMRLTMRNPPPQRLL</sequence>
<name>A0A428QTZ2_9HYPO</name>
<organism evidence="1 2">
    <name type="scientific">Fusarium duplospermum</name>
    <dbReference type="NCBI Taxonomy" id="1325734"/>
    <lineage>
        <taxon>Eukaryota</taxon>
        <taxon>Fungi</taxon>
        <taxon>Dikarya</taxon>
        <taxon>Ascomycota</taxon>
        <taxon>Pezizomycotina</taxon>
        <taxon>Sordariomycetes</taxon>
        <taxon>Hypocreomycetidae</taxon>
        <taxon>Hypocreales</taxon>
        <taxon>Nectriaceae</taxon>
        <taxon>Fusarium</taxon>
        <taxon>Fusarium solani species complex</taxon>
    </lineage>
</organism>
<dbReference type="EMBL" id="NKCI01000016">
    <property type="protein sequence ID" value="RSL68673.1"/>
    <property type="molecule type" value="Genomic_DNA"/>
</dbReference>